<evidence type="ECO:0000256" key="2">
    <source>
        <dbReference type="ARBA" id="ARBA00022448"/>
    </source>
</evidence>
<evidence type="ECO:0000256" key="5">
    <source>
        <dbReference type="ARBA" id="ARBA00022989"/>
    </source>
</evidence>
<protein>
    <recommendedName>
        <fullName evidence="10">Major facilitator superfamily associated domain-containing protein</fullName>
    </recommendedName>
</protein>
<feature type="transmembrane region" description="Helical" evidence="7">
    <location>
        <begin position="250"/>
        <end position="272"/>
    </location>
</feature>
<dbReference type="GO" id="GO:0005886">
    <property type="term" value="C:plasma membrane"/>
    <property type="evidence" value="ECO:0007669"/>
    <property type="project" value="UniProtKB-SubCell"/>
</dbReference>
<keyword evidence="2" id="KW-0813">Transport</keyword>
<evidence type="ECO:0000256" key="1">
    <source>
        <dbReference type="ARBA" id="ARBA00004651"/>
    </source>
</evidence>
<feature type="transmembrane region" description="Helical" evidence="7">
    <location>
        <begin position="159"/>
        <end position="180"/>
    </location>
</feature>
<feature type="transmembrane region" description="Helical" evidence="7">
    <location>
        <begin position="216"/>
        <end position="238"/>
    </location>
</feature>
<dbReference type="EMBL" id="AGNL01015433">
    <property type="protein sequence ID" value="EJK65831.1"/>
    <property type="molecule type" value="Genomic_DNA"/>
</dbReference>
<dbReference type="eggNOG" id="ENOG502S1V4">
    <property type="taxonomic scope" value="Eukaryota"/>
</dbReference>
<evidence type="ECO:0000256" key="7">
    <source>
        <dbReference type="SAM" id="Phobius"/>
    </source>
</evidence>
<keyword evidence="5 7" id="KW-1133">Transmembrane helix</keyword>
<feature type="transmembrane region" description="Helical" evidence="7">
    <location>
        <begin position="192"/>
        <end position="210"/>
    </location>
</feature>
<dbReference type="Gene3D" id="1.20.1250.20">
    <property type="entry name" value="MFS general substrate transporter like domains"/>
    <property type="match status" value="1"/>
</dbReference>
<keyword evidence="6 7" id="KW-0472">Membrane</keyword>
<organism evidence="8 9">
    <name type="scientific">Thalassiosira oceanica</name>
    <name type="common">Marine diatom</name>
    <dbReference type="NCBI Taxonomy" id="159749"/>
    <lineage>
        <taxon>Eukaryota</taxon>
        <taxon>Sar</taxon>
        <taxon>Stramenopiles</taxon>
        <taxon>Ochrophyta</taxon>
        <taxon>Bacillariophyta</taxon>
        <taxon>Coscinodiscophyceae</taxon>
        <taxon>Thalassiosirophycidae</taxon>
        <taxon>Thalassiosirales</taxon>
        <taxon>Thalassiosiraceae</taxon>
        <taxon>Thalassiosira</taxon>
    </lineage>
</organism>
<feature type="transmembrane region" description="Helical" evidence="7">
    <location>
        <begin position="55"/>
        <end position="77"/>
    </location>
</feature>
<evidence type="ECO:0000256" key="3">
    <source>
        <dbReference type="ARBA" id="ARBA00022475"/>
    </source>
</evidence>
<dbReference type="AlphaFoldDB" id="K0SXT2"/>
<dbReference type="InterPro" id="IPR036259">
    <property type="entry name" value="MFS_trans_sf"/>
</dbReference>
<reference evidence="8 9" key="1">
    <citation type="journal article" date="2012" name="Genome Biol.">
        <title>Genome and low-iron response of an oceanic diatom adapted to chronic iron limitation.</title>
        <authorList>
            <person name="Lommer M."/>
            <person name="Specht M."/>
            <person name="Roy A.S."/>
            <person name="Kraemer L."/>
            <person name="Andreson R."/>
            <person name="Gutowska M.A."/>
            <person name="Wolf J."/>
            <person name="Bergner S.V."/>
            <person name="Schilhabel M.B."/>
            <person name="Klostermeier U.C."/>
            <person name="Beiko R.G."/>
            <person name="Rosenstiel P."/>
            <person name="Hippler M."/>
            <person name="Laroche J."/>
        </authorList>
    </citation>
    <scope>NUCLEOTIDE SEQUENCE [LARGE SCALE GENOMIC DNA]</scope>
    <source>
        <strain evidence="8 9">CCMP1005</strain>
    </source>
</reference>
<dbReference type="Proteomes" id="UP000266841">
    <property type="component" value="Unassembled WGS sequence"/>
</dbReference>
<evidence type="ECO:0000313" key="8">
    <source>
        <dbReference type="EMBL" id="EJK65831.1"/>
    </source>
</evidence>
<comment type="subcellular location">
    <subcellularLocation>
        <location evidence="1">Cell membrane</location>
        <topology evidence="1">Multi-pass membrane protein</topology>
    </subcellularLocation>
</comment>
<evidence type="ECO:0000256" key="6">
    <source>
        <dbReference type="ARBA" id="ARBA00023136"/>
    </source>
</evidence>
<feature type="transmembrane region" description="Helical" evidence="7">
    <location>
        <begin position="284"/>
        <end position="304"/>
    </location>
</feature>
<dbReference type="OMA" id="CRSINAL"/>
<accession>K0SXT2</accession>
<name>K0SXT2_THAOC</name>
<comment type="caution">
    <text evidence="8">The sequence shown here is derived from an EMBL/GenBank/DDBJ whole genome shotgun (WGS) entry which is preliminary data.</text>
</comment>
<evidence type="ECO:0008006" key="10">
    <source>
        <dbReference type="Google" id="ProtNLM"/>
    </source>
</evidence>
<keyword evidence="4 7" id="KW-0812">Transmembrane</keyword>
<dbReference type="OrthoDB" id="46230at2759"/>
<proteinExistence type="predicted"/>
<dbReference type="SUPFAM" id="SSF103473">
    <property type="entry name" value="MFS general substrate transporter"/>
    <property type="match status" value="1"/>
</dbReference>
<keyword evidence="3" id="KW-1003">Cell membrane</keyword>
<dbReference type="PANTHER" id="PTHR43266">
    <property type="entry name" value="MACROLIDE-EFFLUX PROTEIN"/>
    <property type="match status" value="1"/>
</dbReference>
<feature type="transmembrane region" description="Helical" evidence="7">
    <location>
        <begin position="30"/>
        <end position="49"/>
    </location>
</feature>
<keyword evidence="9" id="KW-1185">Reference proteome</keyword>
<feature type="transmembrane region" description="Helical" evidence="7">
    <location>
        <begin position="111"/>
        <end position="139"/>
    </location>
</feature>
<dbReference type="PANTHER" id="PTHR43266:SF2">
    <property type="entry name" value="MAJOR FACILITATOR SUPERFAMILY (MFS) PROFILE DOMAIN-CONTAINING PROTEIN"/>
    <property type="match status" value="1"/>
</dbReference>
<sequence>MIVASIYEPNRSSIVTQLVKNEEGLKKANIINGLAWSSMTAVGSCIGGFAAERFGIPICFCIDSLTYIVSASLVWLISGEYKVSKTATEEEVESSSFSLLKQFTTMTRDGVCYLASNSWGVFALFKFCSALVFGAADVLNVSFAERGNGADLDGSSERLGLIFASVGLGCFVAPLIFDHFTRMENPESLERSCLASYLLMAIGCFGMSVVTSFTEIYWCTAIRAGGSSVLWIYSSLLLQKFCSEEMLGRVLSVDYALATLAESISAFGGGFLQDDFGMSAEQVSFLMGVVATTAFVLWTIYLLVVRI</sequence>
<evidence type="ECO:0000313" key="9">
    <source>
        <dbReference type="Proteomes" id="UP000266841"/>
    </source>
</evidence>
<gene>
    <name evidence="8" type="ORF">THAOC_13272</name>
</gene>
<evidence type="ECO:0000256" key="4">
    <source>
        <dbReference type="ARBA" id="ARBA00022692"/>
    </source>
</evidence>